<evidence type="ECO:0000313" key="6">
    <source>
        <dbReference type="EMBL" id="KAI7754645.1"/>
    </source>
</evidence>
<evidence type="ECO:0000259" key="4">
    <source>
        <dbReference type="PROSITE" id="PS51371"/>
    </source>
</evidence>
<feature type="compositionally biased region" description="Polar residues" evidence="3">
    <location>
        <begin position="1"/>
        <end position="10"/>
    </location>
</feature>
<evidence type="ECO:0000256" key="3">
    <source>
        <dbReference type="SAM" id="MobiDB-lite"/>
    </source>
</evidence>
<dbReference type="InterPro" id="IPR051462">
    <property type="entry name" value="CBS_domain-containing"/>
</dbReference>
<gene>
    <name evidence="6" type="ORF">M8C21_002190</name>
</gene>
<dbReference type="SMART" id="SM00666">
    <property type="entry name" value="PB1"/>
    <property type="match status" value="1"/>
</dbReference>
<dbReference type="PANTHER" id="PTHR48108">
    <property type="entry name" value="CBS DOMAIN-CONTAINING PROTEIN CBSX2, CHLOROPLASTIC"/>
    <property type="match status" value="1"/>
</dbReference>
<comment type="caution">
    <text evidence="6">The sequence shown here is derived from an EMBL/GenBank/DDBJ whole genome shotgun (WGS) entry which is preliminary data.</text>
</comment>
<keyword evidence="1" id="KW-0677">Repeat</keyword>
<evidence type="ECO:0000256" key="2">
    <source>
        <dbReference type="PROSITE-ProRule" id="PRU00703"/>
    </source>
</evidence>
<feature type="domain" description="CBS" evidence="4">
    <location>
        <begin position="288"/>
        <end position="344"/>
    </location>
</feature>
<evidence type="ECO:0000256" key="1">
    <source>
        <dbReference type="ARBA" id="ARBA00022737"/>
    </source>
</evidence>
<accession>A0AAD5GTI4</accession>
<protein>
    <recommendedName>
        <fullName evidence="8">CBS domain-containing protein CBSCBSPB3</fullName>
    </recommendedName>
</protein>
<keyword evidence="2" id="KW-0129">CBS domain</keyword>
<feature type="domain" description="CBS" evidence="4">
    <location>
        <begin position="54"/>
        <end position="113"/>
    </location>
</feature>
<feature type="compositionally biased region" description="Polar residues" evidence="3">
    <location>
        <begin position="27"/>
        <end position="47"/>
    </location>
</feature>
<feature type="domain" description="CBS" evidence="4">
    <location>
        <begin position="223"/>
        <end position="280"/>
    </location>
</feature>
<organism evidence="6 7">
    <name type="scientific">Ambrosia artemisiifolia</name>
    <name type="common">Common ragweed</name>
    <dbReference type="NCBI Taxonomy" id="4212"/>
    <lineage>
        <taxon>Eukaryota</taxon>
        <taxon>Viridiplantae</taxon>
        <taxon>Streptophyta</taxon>
        <taxon>Embryophyta</taxon>
        <taxon>Tracheophyta</taxon>
        <taxon>Spermatophyta</taxon>
        <taxon>Magnoliopsida</taxon>
        <taxon>eudicotyledons</taxon>
        <taxon>Gunneridae</taxon>
        <taxon>Pentapetalae</taxon>
        <taxon>asterids</taxon>
        <taxon>campanulids</taxon>
        <taxon>Asterales</taxon>
        <taxon>Asteraceae</taxon>
        <taxon>Asteroideae</taxon>
        <taxon>Heliantheae alliance</taxon>
        <taxon>Heliantheae</taxon>
        <taxon>Ambrosia</taxon>
    </lineage>
</organism>
<dbReference type="Pfam" id="PF00571">
    <property type="entry name" value="CBS"/>
    <property type="match status" value="4"/>
</dbReference>
<feature type="domain" description="CBS" evidence="4">
    <location>
        <begin position="120"/>
        <end position="175"/>
    </location>
</feature>
<dbReference type="SMART" id="SM00116">
    <property type="entry name" value="CBS"/>
    <property type="match status" value="4"/>
</dbReference>
<dbReference type="CDD" id="cd17781">
    <property type="entry name" value="CBS_pair_MUG70_1"/>
    <property type="match status" value="1"/>
</dbReference>
<dbReference type="PANTHER" id="PTHR48108:SF26">
    <property type="entry name" value="CBS DOMAIN-CONTAINING PROTEIN DDB_G0289609"/>
    <property type="match status" value="1"/>
</dbReference>
<dbReference type="PROSITE" id="PS51745">
    <property type="entry name" value="PB1"/>
    <property type="match status" value="1"/>
</dbReference>
<evidence type="ECO:0000313" key="7">
    <source>
        <dbReference type="Proteomes" id="UP001206925"/>
    </source>
</evidence>
<dbReference type="InterPro" id="IPR046342">
    <property type="entry name" value="CBS_dom_sf"/>
</dbReference>
<dbReference type="Proteomes" id="UP001206925">
    <property type="component" value="Unassembled WGS sequence"/>
</dbReference>
<dbReference type="InterPro" id="IPR053793">
    <property type="entry name" value="PB1-like"/>
</dbReference>
<dbReference type="Gene3D" id="3.10.20.90">
    <property type="entry name" value="Phosphatidylinositol 3-kinase Catalytic Subunit, Chain A, domain 1"/>
    <property type="match status" value="1"/>
</dbReference>
<dbReference type="SUPFAM" id="SSF54631">
    <property type="entry name" value="CBS-domain pair"/>
    <property type="match status" value="2"/>
</dbReference>
<dbReference type="Pfam" id="PF00564">
    <property type="entry name" value="PB1"/>
    <property type="match status" value="1"/>
</dbReference>
<feature type="compositionally biased region" description="Low complexity" evidence="3">
    <location>
        <begin position="15"/>
        <end position="26"/>
    </location>
</feature>
<proteinExistence type="predicted"/>
<dbReference type="InterPro" id="IPR000270">
    <property type="entry name" value="PB1_dom"/>
</dbReference>
<feature type="domain" description="PB1" evidence="5">
    <location>
        <begin position="401"/>
        <end position="488"/>
    </location>
</feature>
<sequence length="541" mass="58502">MSGTRRSSSLHNKRSTTTTTRKSTSTQSENGTTSTNGFPLNSPSSGERTVKKLRLSKALTIPEGTTVLDACRRMAARRVDAVLLTDANALLSGIVTDKDIATRVLAEELRPDQTVISKIMTRNPTFVSSDSLAIDALQKMVQGKFRHLPVVENGEVIALLDITKCLYDAISRMEKAAEQGSAIAAAVEGVERQWGNNFAAPSAFIETLRDRMFKPSLSTIISETSRVATVVASDPVSVAAKRMQELRVNSVIIMAGNNMQGILTSKDLLLRVVAQNLPPELTPVEKVMTPNPEYATVDTSILEALHVMHDGKFLHLPVVDKDGSVAACVDVLQITQAAFSMAESNSGADVANTVMQKFWDSALNLEPPDDYEDSHSEMSMSAIMTADAVDGGRSYPSLGLGNSFAFKFEDLRGRVHRFNFGTDNLGELVSAVTQRMGGGSGDQNKLQLLYDDDEGDRVLLTTDSDLIGAVSHARSAGQKVLRLHLDHSDFGQPKRESHLGTVMEERTIETPKSNHLQTGILASAAVVAGVACIVYLKRSNQ</sequence>
<evidence type="ECO:0008006" key="8">
    <source>
        <dbReference type="Google" id="ProtNLM"/>
    </source>
</evidence>
<keyword evidence="7" id="KW-1185">Reference proteome</keyword>
<dbReference type="PROSITE" id="PS51371">
    <property type="entry name" value="CBS"/>
    <property type="match status" value="4"/>
</dbReference>
<dbReference type="CDD" id="cd06409">
    <property type="entry name" value="PB1_MUG70"/>
    <property type="match status" value="1"/>
</dbReference>
<dbReference type="Gene3D" id="3.10.580.10">
    <property type="entry name" value="CBS-domain"/>
    <property type="match status" value="2"/>
</dbReference>
<evidence type="ECO:0000259" key="5">
    <source>
        <dbReference type="PROSITE" id="PS51745"/>
    </source>
</evidence>
<dbReference type="CDD" id="cd17782">
    <property type="entry name" value="CBS_pair_MUG70_2"/>
    <property type="match status" value="1"/>
</dbReference>
<dbReference type="InterPro" id="IPR000644">
    <property type="entry name" value="CBS_dom"/>
</dbReference>
<dbReference type="AlphaFoldDB" id="A0AAD5GTI4"/>
<reference evidence="6" key="1">
    <citation type="submission" date="2022-06" db="EMBL/GenBank/DDBJ databases">
        <title>Uncovering the hologenomic basis of an extraordinary plant invasion.</title>
        <authorList>
            <person name="Bieker V.C."/>
            <person name="Martin M.D."/>
            <person name="Gilbert T."/>
            <person name="Hodgins K."/>
            <person name="Battlay P."/>
            <person name="Petersen B."/>
            <person name="Wilson J."/>
        </authorList>
    </citation>
    <scope>NUCLEOTIDE SEQUENCE</scope>
    <source>
        <strain evidence="6">AA19_3_7</strain>
        <tissue evidence="6">Leaf</tissue>
    </source>
</reference>
<dbReference type="SUPFAM" id="SSF54277">
    <property type="entry name" value="CAD &amp; PB1 domains"/>
    <property type="match status" value="1"/>
</dbReference>
<feature type="region of interest" description="Disordered" evidence="3">
    <location>
        <begin position="1"/>
        <end position="49"/>
    </location>
</feature>
<name>A0AAD5GTI4_AMBAR</name>
<dbReference type="EMBL" id="JAMZMK010002873">
    <property type="protein sequence ID" value="KAI7754645.1"/>
    <property type="molecule type" value="Genomic_DNA"/>
</dbReference>